<dbReference type="InterPro" id="IPR013320">
    <property type="entry name" value="ConA-like_dom_sf"/>
</dbReference>
<protein>
    <submittedName>
        <fullName evidence="10">Beta-xylosidase</fullName>
        <ecNumber evidence="10">3.2.1.37</ecNumber>
    </submittedName>
</protein>
<sequence>MEEKRILLAPEGNAEFHNQVDYCVGTGRMGLALQKEYFEQLKLVQEEIGFQHIRGHGLFCDDMAIYQVSDDGTAEYNYTYLDRVMDSYLELGIKPFLELGFMPEKMASGKQTIFYWKGNTTPPASYEAWTEMVKALLVHLCGRYGREEVVTWPIEVWNEPNLPGFWEHADMQEYFKLFHRTFLAVKEVDERFRVGGPAVCGGSDEVWIRSFLEYCRDNRLAPDFVTRHHYTTEPPERVGHYGYPELMKAEDGFANLHTTREIIDSFAEYKGREIHITEFNTSYIPNAPLHDTNQNAAYIAHQLSRLGDDNESYSYWTFGDVFEEQGVPFTPFHGGFGLVANGCIPKPTFWSFAFFKKLKEGNGHCILKNENSVVMSMDDGSYRGVVWNVANRRTGEKYLLTLEMKEQQEGCLLTKIVDETHCNPLKVWHDMGEPANLTAEECKLLQNAARPFVETRRVKAKNGKMEISLPVEQNGVIYFEWKSGEIVSDRGYSYVRTTQYPAINPITRLDYPDPDAIRVGDTYYMVSTTMHFMPGCEILRSYDLRNWEHLSYVYDKLDSTPGQTLEGEENIYGKGMWAASLRYHNGTYYVCFVANDTHKTYLYTASQPEGPWEKHYIEGFFHDCSLLFDDDGKVYIVYGNKEIWLTQLKEDLSAPLEGGLHRLIVNDKDNTHLGYEGSHLYKINGKYYLFLIHSRPDVWRRTEACFVADSLEGEFTGGDVLDDDLGLPNRGVAQGPIIDTPDGKWYAIQFQDSGAVGRVPYLMPVTWKDDYPVFGEDGKIPEDFPIESTRPGYIYAPLVGSEDFKAELKTHWEFNHEPDLSLICHDKEAGTWQVRTDKVCTSLLQARNTLTQRMLMPGCAAEVTIDGSGLKEGDFAGLCSLQSCFGFVGLTRRNGELLMVVRTVEPGEFRKFPPENKPEEEWAAVPVEEKPFVLKLEADFSRGKDVCSFYYKDKSFWSRWQKIGPEHQLRFSMEHFCGCRFGLTVYSTKEPGGSAVFSEFVYRER</sequence>
<name>A0A2K4ZCJ6_9FIRM</name>
<feature type="domain" description="Beta-xylosidase C-terminal Concanavalin A-like" evidence="9">
    <location>
        <begin position="802"/>
        <end position="1003"/>
    </location>
</feature>
<evidence type="ECO:0000256" key="4">
    <source>
        <dbReference type="ARBA" id="ARBA00023295"/>
    </source>
</evidence>
<dbReference type="SUPFAM" id="SSF49899">
    <property type="entry name" value="Concanavalin A-like lectins/glucanases"/>
    <property type="match status" value="1"/>
</dbReference>
<dbReference type="SUPFAM" id="SSF51011">
    <property type="entry name" value="Glycosyl hydrolase domain"/>
    <property type="match status" value="1"/>
</dbReference>
<feature type="domain" description="Glycosyl hydrolases family 39 N-terminal catalytic" evidence="8">
    <location>
        <begin position="16"/>
        <end position="464"/>
    </location>
</feature>
<dbReference type="Pfam" id="PF17851">
    <property type="entry name" value="GH43_C2"/>
    <property type="match status" value="1"/>
</dbReference>
<dbReference type="InterPro" id="IPR049166">
    <property type="entry name" value="GH39_cat"/>
</dbReference>
<dbReference type="Proteomes" id="UP000236311">
    <property type="component" value="Unassembled WGS sequence"/>
</dbReference>
<evidence type="ECO:0000259" key="9">
    <source>
        <dbReference type="Pfam" id="PF17851"/>
    </source>
</evidence>
<evidence type="ECO:0000259" key="8">
    <source>
        <dbReference type="Pfam" id="PF01229"/>
    </source>
</evidence>
<proteinExistence type="inferred from homology"/>
<dbReference type="InterPro" id="IPR041542">
    <property type="entry name" value="GH43_C2"/>
</dbReference>
<dbReference type="Gene3D" id="3.20.20.80">
    <property type="entry name" value="Glycosidases"/>
    <property type="match status" value="1"/>
</dbReference>
<gene>
    <name evidence="10" type="primary">xynB_1</name>
    <name evidence="10" type="ORF">AMURIS_00896</name>
</gene>
<dbReference type="AlphaFoldDB" id="A0A2K4ZCJ6"/>
<dbReference type="InterPro" id="IPR000514">
    <property type="entry name" value="Glyco_hydro_39"/>
</dbReference>
<dbReference type="PANTHER" id="PTHR42812:SF15">
    <property type="entry name" value="HYDROLASE, PUTATIVE (AFU_ORTHOLOGUE AFUA_2G00930)-RELATED"/>
    <property type="match status" value="1"/>
</dbReference>
<dbReference type="InterPro" id="IPR006710">
    <property type="entry name" value="Glyco_hydro_43"/>
</dbReference>
<comment type="similarity">
    <text evidence="2">Belongs to the glycosyl hydrolase 43 family.</text>
</comment>
<feature type="site" description="Important for catalytic activity, responsible for pKa modulation of the active site Glu and correct orientation of both the proton donor and substrate" evidence="7">
    <location>
        <position position="623"/>
    </location>
</feature>
<dbReference type="InterPro" id="IPR023296">
    <property type="entry name" value="Glyco_hydro_beta-prop_sf"/>
</dbReference>
<comment type="similarity">
    <text evidence="1">Belongs to the glycosyl hydrolase 39 family.</text>
</comment>
<dbReference type="Gene3D" id="2.60.120.200">
    <property type="match status" value="1"/>
</dbReference>
<dbReference type="GO" id="GO:0009044">
    <property type="term" value="F:xylan 1,4-beta-xylosidase activity"/>
    <property type="evidence" value="ECO:0007669"/>
    <property type="project" value="UniProtKB-EC"/>
</dbReference>
<keyword evidence="4 10" id="KW-0326">Glycosidase</keyword>
<evidence type="ECO:0000256" key="1">
    <source>
        <dbReference type="ARBA" id="ARBA00008875"/>
    </source>
</evidence>
<dbReference type="Pfam" id="PF01229">
    <property type="entry name" value="Glyco_hydro_39"/>
    <property type="match status" value="1"/>
</dbReference>
<dbReference type="Gene3D" id="2.115.10.20">
    <property type="entry name" value="Glycosyl hydrolase domain, family 43"/>
    <property type="match status" value="1"/>
</dbReference>
<dbReference type="CDD" id="cd09001">
    <property type="entry name" value="GH43_FsAxh1-like"/>
    <property type="match status" value="1"/>
</dbReference>
<evidence type="ECO:0000313" key="11">
    <source>
        <dbReference type="Proteomes" id="UP000236311"/>
    </source>
</evidence>
<dbReference type="PRINTS" id="PR00745">
    <property type="entry name" value="GLHYDRLASE39"/>
</dbReference>
<dbReference type="InterPro" id="IPR051795">
    <property type="entry name" value="Glycosyl_Hydrlase_43"/>
</dbReference>
<dbReference type="EMBL" id="OFSM01000004">
    <property type="protein sequence ID" value="SOY28189.1"/>
    <property type="molecule type" value="Genomic_DNA"/>
</dbReference>
<evidence type="ECO:0000256" key="6">
    <source>
        <dbReference type="PIRSR" id="PIRSR606710-1"/>
    </source>
</evidence>
<feature type="active site" description="Proton donor" evidence="6">
    <location>
        <position position="676"/>
    </location>
</feature>
<dbReference type="GO" id="GO:0005975">
    <property type="term" value="P:carbohydrate metabolic process"/>
    <property type="evidence" value="ECO:0007669"/>
    <property type="project" value="InterPro"/>
</dbReference>
<dbReference type="EC" id="3.2.1.37" evidence="10"/>
<evidence type="ECO:0000256" key="3">
    <source>
        <dbReference type="ARBA" id="ARBA00022801"/>
    </source>
</evidence>
<evidence type="ECO:0000256" key="5">
    <source>
        <dbReference type="PIRSR" id="PIRSR600514-1"/>
    </source>
</evidence>
<keyword evidence="11" id="KW-1185">Reference proteome</keyword>
<organism evidence="10 11">
    <name type="scientific">Acetatifactor muris</name>
    <dbReference type="NCBI Taxonomy" id="879566"/>
    <lineage>
        <taxon>Bacteria</taxon>
        <taxon>Bacillati</taxon>
        <taxon>Bacillota</taxon>
        <taxon>Clostridia</taxon>
        <taxon>Lachnospirales</taxon>
        <taxon>Lachnospiraceae</taxon>
        <taxon>Acetatifactor</taxon>
    </lineage>
</organism>
<accession>A0A2K4ZCJ6</accession>
<dbReference type="Pfam" id="PF04616">
    <property type="entry name" value="Glyco_hydro_43"/>
    <property type="match status" value="1"/>
</dbReference>
<dbReference type="Gene3D" id="2.60.40.1500">
    <property type="entry name" value="Glycosyl hydrolase domain, family 39"/>
    <property type="match status" value="1"/>
</dbReference>
<keyword evidence="3 10" id="KW-0378">Hydrolase</keyword>
<dbReference type="InterPro" id="IPR017853">
    <property type="entry name" value="GH"/>
</dbReference>
<evidence type="ECO:0000256" key="2">
    <source>
        <dbReference type="ARBA" id="ARBA00009865"/>
    </source>
</evidence>
<dbReference type="PANTHER" id="PTHR42812">
    <property type="entry name" value="BETA-XYLOSIDASE"/>
    <property type="match status" value="1"/>
</dbReference>
<dbReference type="SUPFAM" id="SSF75005">
    <property type="entry name" value="Arabinanase/levansucrase/invertase"/>
    <property type="match status" value="1"/>
</dbReference>
<dbReference type="RefSeq" id="WP_242982298.1">
    <property type="nucleotide sequence ID" value="NZ_JANJZD010000004.1"/>
</dbReference>
<feature type="active site" description="Proton acceptor" evidence="6">
    <location>
        <position position="513"/>
    </location>
</feature>
<dbReference type="SUPFAM" id="SSF51445">
    <property type="entry name" value="(Trans)glycosidases"/>
    <property type="match status" value="1"/>
</dbReference>
<feature type="active site" description="Proton donor" evidence="5">
    <location>
        <position position="159"/>
    </location>
</feature>
<evidence type="ECO:0000256" key="7">
    <source>
        <dbReference type="PIRSR" id="PIRSR606710-2"/>
    </source>
</evidence>
<evidence type="ECO:0000313" key="10">
    <source>
        <dbReference type="EMBL" id="SOY28189.1"/>
    </source>
</evidence>
<reference evidence="10 11" key="1">
    <citation type="submission" date="2018-01" db="EMBL/GenBank/DDBJ databases">
        <authorList>
            <person name="Gaut B.S."/>
            <person name="Morton B.R."/>
            <person name="Clegg M.T."/>
            <person name="Duvall M.R."/>
        </authorList>
    </citation>
    <scope>NUCLEOTIDE SEQUENCE [LARGE SCALE GENOMIC DNA]</scope>
    <source>
        <strain evidence="10">GP69</strain>
    </source>
</reference>